<gene>
    <name evidence="2" type="ORF">BJX67DRAFT_238253</name>
</gene>
<keyword evidence="1" id="KW-1133">Transmembrane helix</keyword>
<name>A0ABR4LGT0_9EURO</name>
<comment type="caution">
    <text evidence="2">The sequence shown here is derived from an EMBL/GenBank/DDBJ whole genome shotgun (WGS) entry which is preliminary data.</text>
</comment>
<keyword evidence="1" id="KW-0472">Membrane</keyword>
<evidence type="ECO:0000313" key="2">
    <source>
        <dbReference type="EMBL" id="KAL2863749.1"/>
    </source>
</evidence>
<proteinExistence type="predicted"/>
<dbReference type="EMBL" id="JBFXLQ010000048">
    <property type="protein sequence ID" value="KAL2863749.1"/>
    <property type="molecule type" value="Genomic_DNA"/>
</dbReference>
<evidence type="ECO:0000256" key="1">
    <source>
        <dbReference type="SAM" id="Phobius"/>
    </source>
</evidence>
<dbReference type="GeneID" id="98141116"/>
<protein>
    <submittedName>
        <fullName evidence="2">Uncharacterized protein</fullName>
    </submittedName>
</protein>
<dbReference type="RefSeq" id="XP_070882728.1">
    <property type="nucleotide sequence ID" value="XM_071026044.1"/>
</dbReference>
<feature type="transmembrane region" description="Helical" evidence="1">
    <location>
        <begin position="65"/>
        <end position="88"/>
    </location>
</feature>
<sequence length="119" mass="13569">MSWPWARLPPLYHFEFLSCSTLSPFFFFFFFKLSTTLYFLLNCSIAFPSLRLFSFTHCCSFRNTVVVIPFLLLSACLRHLTLNAGILWKAPGEGKPTPPAGIWLSFLGTGVHPSCLVWQ</sequence>
<keyword evidence="3" id="KW-1185">Reference proteome</keyword>
<reference evidence="2 3" key="1">
    <citation type="submission" date="2024-07" db="EMBL/GenBank/DDBJ databases">
        <title>Section-level genome sequencing and comparative genomics of Aspergillus sections Usti and Cavernicolus.</title>
        <authorList>
            <consortium name="Lawrence Berkeley National Laboratory"/>
            <person name="Nybo J.L."/>
            <person name="Vesth T.C."/>
            <person name="Theobald S."/>
            <person name="Frisvad J.C."/>
            <person name="Larsen T.O."/>
            <person name="Kjaerboelling I."/>
            <person name="Rothschild-Mancinelli K."/>
            <person name="Lyhne E.K."/>
            <person name="Kogle M.E."/>
            <person name="Barry K."/>
            <person name="Clum A."/>
            <person name="Na H."/>
            <person name="Ledsgaard L."/>
            <person name="Lin J."/>
            <person name="Lipzen A."/>
            <person name="Kuo A."/>
            <person name="Riley R."/>
            <person name="Mondo S."/>
            <person name="Labutti K."/>
            <person name="Haridas S."/>
            <person name="Pangalinan J."/>
            <person name="Salamov A.A."/>
            <person name="Simmons B.A."/>
            <person name="Magnuson J.K."/>
            <person name="Chen J."/>
            <person name="Drula E."/>
            <person name="Henrissat B."/>
            <person name="Wiebenga A."/>
            <person name="Lubbers R.J."/>
            <person name="Gomes A.C."/>
            <person name="Macurrencykelacurrency M.R."/>
            <person name="Stajich J."/>
            <person name="Grigoriev I.V."/>
            <person name="Mortensen U.H."/>
            <person name="De Vries R.P."/>
            <person name="Baker S.E."/>
            <person name="Andersen M.R."/>
        </authorList>
    </citation>
    <scope>NUCLEOTIDE SEQUENCE [LARGE SCALE GENOMIC DNA]</scope>
    <source>
        <strain evidence="2 3">CBS 449.75</strain>
    </source>
</reference>
<evidence type="ECO:0000313" key="3">
    <source>
        <dbReference type="Proteomes" id="UP001610432"/>
    </source>
</evidence>
<organism evidence="2 3">
    <name type="scientific">Aspergillus lucknowensis</name>
    <dbReference type="NCBI Taxonomy" id="176173"/>
    <lineage>
        <taxon>Eukaryota</taxon>
        <taxon>Fungi</taxon>
        <taxon>Dikarya</taxon>
        <taxon>Ascomycota</taxon>
        <taxon>Pezizomycotina</taxon>
        <taxon>Eurotiomycetes</taxon>
        <taxon>Eurotiomycetidae</taxon>
        <taxon>Eurotiales</taxon>
        <taxon>Aspergillaceae</taxon>
        <taxon>Aspergillus</taxon>
        <taxon>Aspergillus subgen. Nidulantes</taxon>
    </lineage>
</organism>
<accession>A0ABR4LGT0</accession>
<dbReference type="Proteomes" id="UP001610432">
    <property type="component" value="Unassembled WGS sequence"/>
</dbReference>
<keyword evidence="1" id="KW-0812">Transmembrane</keyword>